<feature type="compositionally biased region" description="Basic and acidic residues" evidence="1">
    <location>
        <begin position="341"/>
        <end position="357"/>
    </location>
</feature>
<dbReference type="Gene3D" id="3.30.1150.10">
    <property type="match status" value="1"/>
</dbReference>
<dbReference type="SUPFAM" id="SSF74653">
    <property type="entry name" value="TolA/TonB C-terminal domain"/>
    <property type="match status" value="1"/>
</dbReference>
<proteinExistence type="predicted"/>
<evidence type="ECO:0000313" key="4">
    <source>
        <dbReference type="Proteomes" id="UP000320055"/>
    </source>
</evidence>
<sequence>MPYELEKNELSHKFLNTSQIAILLSLALHLLVYKYGFPTPLIKEKPNNGDKTVSTIQLSPVEQARLPNLEPDWNVPEFDNTPLDEAAPPFALPLPPGFTPSPNLPAIPIPPGSSVPNIPPVSFNMELPPLGITDLSALPLPPPLEDLDSITPPDVPLTNPEKPTEEPTEEPVIKEEPTTSTAPEPPPEPEKTEEAKPAPEEIAAVRQQKLEGNVRDVSLSLQQQDGETSDEEARKNYVAWLSKIEDVEPESREIEGIYPRDACIRRLEGKSVYGVLIDANDKVVGLELIKGAKYPIFNQQASQDIQKHEFTNDTQETQPYQVTVDYKYDPEICPSLTLPSLREKEKPATAPKPESETKTNPATETPPESEIETNPATAPKPEAEIETNPKTETPPEDEQQLPLRERLQNVPLQDDSTIRERLRNNPLPKPEQ</sequence>
<reference evidence="3 4" key="1">
    <citation type="submission" date="2019-01" db="EMBL/GenBank/DDBJ databases">
        <authorList>
            <person name="Brito A."/>
        </authorList>
    </citation>
    <scope>NUCLEOTIDE SEQUENCE [LARGE SCALE GENOMIC DNA]</scope>
    <source>
        <strain evidence="3">1</strain>
    </source>
</reference>
<dbReference type="AlphaFoldDB" id="A0A563VIR6"/>
<evidence type="ECO:0000256" key="1">
    <source>
        <dbReference type="SAM" id="MobiDB-lite"/>
    </source>
</evidence>
<dbReference type="EMBL" id="CAACVJ010000001">
    <property type="protein sequence ID" value="VEP11289.1"/>
    <property type="molecule type" value="Genomic_DNA"/>
</dbReference>
<name>A0A563VIR6_9CYAN</name>
<organism evidence="3 4">
    <name type="scientific">Hyella patelloides LEGE 07179</name>
    <dbReference type="NCBI Taxonomy" id="945734"/>
    <lineage>
        <taxon>Bacteria</taxon>
        <taxon>Bacillati</taxon>
        <taxon>Cyanobacteriota</taxon>
        <taxon>Cyanophyceae</taxon>
        <taxon>Pleurocapsales</taxon>
        <taxon>Hyellaceae</taxon>
        <taxon>Hyella</taxon>
    </lineage>
</organism>
<feature type="compositionally biased region" description="Basic and acidic residues" evidence="1">
    <location>
        <begin position="188"/>
        <end position="199"/>
    </location>
</feature>
<dbReference type="InterPro" id="IPR037682">
    <property type="entry name" value="TonB_C"/>
</dbReference>
<keyword evidence="4" id="KW-1185">Reference proteome</keyword>
<gene>
    <name evidence="3" type="ORF">H1P_10074</name>
</gene>
<protein>
    <submittedName>
        <fullName evidence="3">Gram-negative bacterial tonB protein</fullName>
    </submittedName>
</protein>
<feature type="region of interest" description="Disordered" evidence="1">
    <location>
        <begin position="138"/>
        <end position="199"/>
    </location>
</feature>
<dbReference type="OrthoDB" id="506407at2"/>
<dbReference type="GO" id="GO:0055085">
    <property type="term" value="P:transmembrane transport"/>
    <property type="evidence" value="ECO:0007669"/>
    <property type="project" value="InterPro"/>
</dbReference>
<feature type="region of interest" description="Disordered" evidence="1">
    <location>
        <begin position="335"/>
        <end position="432"/>
    </location>
</feature>
<dbReference type="Pfam" id="PF03544">
    <property type="entry name" value="TonB_C"/>
    <property type="match status" value="1"/>
</dbReference>
<evidence type="ECO:0000313" key="3">
    <source>
        <dbReference type="EMBL" id="VEP11289.1"/>
    </source>
</evidence>
<accession>A0A563VIR6</accession>
<feature type="domain" description="TonB C-terminal" evidence="2">
    <location>
        <begin position="243"/>
        <end position="337"/>
    </location>
</feature>
<dbReference type="RefSeq" id="WP_144862973.1">
    <property type="nucleotide sequence ID" value="NZ_LR213766.1"/>
</dbReference>
<evidence type="ECO:0000259" key="2">
    <source>
        <dbReference type="PROSITE" id="PS52015"/>
    </source>
</evidence>
<dbReference type="Proteomes" id="UP000320055">
    <property type="component" value="Unassembled WGS sequence"/>
</dbReference>
<dbReference type="PROSITE" id="PS52015">
    <property type="entry name" value="TONB_CTD"/>
    <property type="match status" value="1"/>
</dbReference>